<dbReference type="GO" id="GO:0003729">
    <property type="term" value="F:mRNA binding"/>
    <property type="evidence" value="ECO:0007669"/>
    <property type="project" value="TreeGrafter"/>
</dbReference>
<dbReference type="InterPro" id="IPR012677">
    <property type="entry name" value="Nucleotide-bd_a/b_plait_sf"/>
</dbReference>
<protein>
    <recommendedName>
        <fullName evidence="6">RRM domain-containing protein</fullName>
    </recommendedName>
</protein>
<dbReference type="PANTHER" id="PTHR48032">
    <property type="entry name" value="RNA-BINDING PROTEIN MUSASHI HOMOLOG RBP6"/>
    <property type="match status" value="1"/>
</dbReference>
<name>A0A9J5YPS8_SOLCO</name>
<feature type="transmembrane region" description="Helical" evidence="5">
    <location>
        <begin position="612"/>
        <end position="633"/>
    </location>
</feature>
<comment type="caution">
    <text evidence="7">The sequence shown here is derived from an EMBL/GenBank/DDBJ whole genome shotgun (WGS) entry which is preliminary data.</text>
</comment>
<feature type="region of interest" description="Disordered" evidence="4">
    <location>
        <begin position="395"/>
        <end position="436"/>
    </location>
</feature>
<evidence type="ECO:0000256" key="1">
    <source>
        <dbReference type="ARBA" id="ARBA00022737"/>
    </source>
</evidence>
<dbReference type="OrthoDB" id="1875751at2759"/>
<dbReference type="PANTHER" id="PTHR48032:SF6">
    <property type="entry name" value="RNA-BINDING (RRM_RBD_RNP MOTIFS) FAMILY PROTEIN"/>
    <property type="match status" value="1"/>
</dbReference>
<evidence type="ECO:0000256" key="5">
    <source>
        <dbReference type="SAM" id="Phobius"/>
    </source>
</evidence>
<keyword evidence="2 3" id="KW-0694">RNA-binding</keyword>
<keyword evidence="1" id="KW-0677">Repeat</keyword>
<evidence type="ECO:0000256" key="3">
    <source>
        <dbReference type="PROSITE-ProRule" id="PRU00176"/>
    </source>
</evidence>
<dbReference type="Gene3D" id="3.30.70.330">
    <property type="match status" value="4"/>
</dbReference>
<evidence type="ECO:0000256" key="2">
    <source>
        <dbReference type="ARBA" id="ARBA00022884"/>
    </source>
</evidence>
<proteinExistence type="predicted"/>
<feature type="compositionally biased region" description="Gly residues" evidence="4">
    <location>
        <begin position="398"/>
        <end position="426"/>
    </location>
</feature>
<feature type="domain" description="RRM" evidence="6">
    <location>
        <begin position="121"/>
        <end position="199"/>
    </location>
</feature>
<sequence>MDFDEEQNGETDQLNEDVEMADKVGDREAHEFKPSINGCSVRKLFVGGISWMTTKESLREYFSKFGEVADSVVMYQKISGMPLGFGFVTYADPEIADKVLKENHIIDDRKVDVKIPVTYRQRIFVGGLPLSLTEGELKEYFSSYGNVVGHQIILDKTTGRSQRFGIVSFDKEEAVEKVLSNGHIHELRGKQVEIKRAKSKRDCAEHTSESQIHHGGSGSKSYYGDGGSLEAFGGGYGGNMGSGYGGYGGYEGYGDYGGYGKFAGSYGVCPTGFYPGYGYGFWFGGAMYGAAGYEGSTYGIPAYYGGGSGYGNRGNGSNDGGNGGYGGGGGNGAYAYGNAGAANGRFVPAYYGGGSGYGNSGNGLNDGGNRGYGGGGGNGANAYGNVGADNGRSVPAYYGGGSDDGSRGNGSNDGGNGGYGGGGENGATGADNGRSQPSLKPLFIGGISMEITEESLRAHFGQFGDLADFVLKRDKVSGRRLGFGFVTYANPEIANKVLNTYHNIDSKEVDMNIPVTYRQRIHVGGLPLSLTEGELKEYFSSYGNVVGHQIILDKIIGRSRGFVFVSFDKEEAVERVLSNSDMHELRGKQVVVCRLKLRGFFQLELVQLVKEAAAMVCLPPIVMVVVMGTVVTAGMMGATEDMEVVAEMVPVYMGTLVIESIILTESDKFASKAANI</sequence>
<evidence type="ECO:0000256" key="4">
    <source>
        <dbReference type="SAM" id="MobiDB-lite"/>
    </source>
</evidence>
<dbReference type="GO" id="GO:0006417">
    <property type="term" value="P:regulation of translation"/>
    <property type="evidence" value="ECO:0007669"/>
    <property type="project" value="TreeGrafter"/>
</dbReference>
<evidence type="ECO:0000313" key="8">
    <source>
        <dbReference type="Proteomes" id="UP000824120"/>
    </source>
</evidence>
<feature type="domain" description="RRM" evidence="6">
    <location>
        <begin position="519"/>
        <end position="597"/>
    </location>
</feature>
<accession>A0A9J5YPS8</accession>
<dbReference type="InterPro" id="IPR035979">
    <property type="entry name" value="RBD_domain_sf"/>
</dbReference>
<evidence type="ECO:0000313" key="7">
    <source>
        <dbReference type="EMBL" id="KAG5601941.1"/>
    </source>
</evidence>
<feature type="domain" description="RRM" evidence="6">
    <location>
        <begin position="440"/>
        <end position="520"/>
    </location>
</feature>
<dbReference type="EMBL" id="JACXVP010000006">
    <property type="protein sequence ID" value="KAG5601941.1"/>
    <property type="molecule type" value="Genomic_DNA"/>
</dbReference>
<keyword evidence="5" id="KW-0812">Transmembrane</keyword>
<dbReference type="SUPFAM" id="SSF54928">
    <property type="entry name" value="RNA-binding domain, RBD"/>
    <property type="match status" value="4"/>
</dbReference>
<organism evidence="7 8">
    <name type="scientific">Solanum commersonii</name>
    <name type="common">Commerson's wild potato</name>
    <name type="synonym">Commerson's nightshade</name>
    <dbReference type="NCBI Taxonomy" id="4109"/>
    <lineage>
        <taxon>Eukaryota</taxon>
        <taxon>Viridiplantae</taxon>
        <taxon>Streptophyta</taxon>
        <taxon>Embryophyta</taxon>
        <taxon>Tracheophyta</taxon>
        <taxon>Spermatophyta</taxon>
        <taxon>Magnoliopsida</taxon>
        <taxon>eudicotyledons</taxon>
        <taxon>Gunneridae</taxon>
        <taxon>Pentapetalae</taxon>
        <taxon>asterids</taxon>
        <taxon>lamiids</taxon>
        <taxon>Solanales</taxon>
        <taxon>Solanaceae</taxon>
        <taxon>Solanoideae</taxon>
        <taxon>Solaneae</taxon>
        <taxon>Solanum</taxon>
    </lineage>
</organism>
<keyword evidence="5" id="KW-0472">Membrane</keyword>
<keyword evidence="5" id="KW-1133">Transmembrane helix</keyword>
<evidence type="ECO:0000259" key="6">
    <source>
        <dbReference type="PROSITE" id="PS50102"/>
    </source>
</evidence>
<reference evidence="7 8" key="1">
    <citation type="submission" date="2020-09" db="EMBL/GenBank/DDBJ databases">
        <title>De no assembly of potato wild relative species, Solanum commersonii.</title>
        <authorList>
            <person name="Cho K."/>
        </authorList>
    </citation>
    <scope>NUCLEOTIDE SEQUENCE [LARGE SCALE GENOMIC DNA]</scope>
    <source>
        <strain evidence="7">LZ3.2</strain>
        <tissue evidence="7">Leaf</tissue>
    </source>
</reference>
<keyword evidence="8" id="KW-1185">Reference proteome</keyword>
<dbReference type="SMART" id="SM00360">
    <property type="entry name" value="RRM"/>
    <property type="match status" value="4"/>
</dbReference>
<dbReference type="InterPro" id="IPR000504">
    <property type="entry name" value="RRM_dom"/>
</dbReference>
<dbReference type="Pfam" id="PF00076">
    <property type="entry name" value="RRM_1"/>
    <property type="match status" value="4"/>
</dbReference>
<dbReference type="Proteomes" id="UP000824120">
    <property type="component" value="Chromosome 6"/>
</dbReference>
<feature type="domain" description="RRM" evidence="6">
    <location>
        <begin position="42"/>
        <end position="118"/>
    </location>
</feature>
<feature type="region of interest" description="Disordered" evidence="4">
    <location>
        <begin position="199"/>
        <end position="219"/>
    </location>
</feature>
<dbReference type="PROSITE" id="PS50102">
    <property type="entry name" value="RRM"/>
    <property type="match status" value="4"/>
</dbReference>
<feature type="compositionally biased region" description="Basic and acidic residues" evidence="4">
    <location>
        <begin position="199"/>
        <end position="212"/>
    </location>
</feature>
<gene>
    <name evidence="7" type="ORF">H5410_033311</name>
</gene>
<dbReference type="AlphaFoldDB" id="A0A9J5YPS8"/>